<name>B1C4H7_9FIRM</name>
<sequence length="93" mass="11028">MVQRNTYALMLNENIYNTKNHYLLQIVILQTFLKYGVINHSVLNEDYLNSYNSKLFLITYINKGEKIRSKHPPNYSPKPIGILEQFLLKRLII</sequence>
<dbReference type="HOGENOM" id="CLU_2394608_0_0_9"/>
<keyword evidence="2" id="KW-1185">Reference proteome</keyword>
<reference evidence="1" key="2">
    <citation type="submission" date="2014-06" db="EMBL/GenBank/DDBJ databases">
        <title>Draft genome sequence of Clostridium spiroforme (DSM 1552).</title>
        <authorList>
            <person name="Sudarsanam P."/>
            <person name="Ley R."/>
            <person name="Guruge J."/>
            <person name="Turnbaugh P.J."/>
            <person name="Mahowald M."/>
            <person name="Liep D."/>
            <person name="Gordon J."/>
        </authorList>
    </citation>
    <scope>NUCLEOTIDE SEQUENCE</scope>
    <source>
        <strain evidence="1">DSM 1552</strain>
    </source>
</reference>
<accession>B1C4H7</accession>
<evidence type="ECO:0000313" key="2">
    <source>
        <dbReference type="Proteomes" id="UP000004910"/>
    </source>
</evidence>
<evidence type="ECO:0000313" key="1">
    <source>
        <dbReference type="EMBL" id="EDS73948.1"/>
    </source>
</evidence>
<comment type="caution">
    <text evidence="1">The sequence shown here is derived from an EMBL/GenBank/DDBJ whole genome shotgun (WGS) entry which is preliminary data.</text>
</comment>
<dbReference type="AlphaFoldDB" id="B1C4H7"/>
<proteinExistence type="predicted"/>
<reference evidence="1" key="1">
    <citation type="submission" date="2008-02" db="EMBL/GenBank/DDBJ databases">
        <authorList>
            <person name="Fulton L."/>
            <person name="Clifton S."/>
            <person name="Fulton B."/>
            <person name="Xu J."/>
            <person name="Minx P."/>
            <person name="Pepin K.H."/>
            <person name="Johnson M."/>
            <person name="Thiruvilangam P."/>
            <person name="Bhonagiri V."/>
            <person name="Nash W.E."/>
            <person name="Mardis E.R."/>
            <person name="Wilson R.K."/>
        </authorList>
    </citation>
    <scope>NUCLEOTIDE SEQUENCE [LARGE SCALE GENOMIC DNA]</scope>
    <source>
        <strain evidence="1">DSM 1552</strain>
    </source>
</reference>
<dbReference type="Proteomes" id="UP000004910">
    <property type="component" value="Unassembled WGS sequence"/>
</dbReference>
<organism evidence="1 2">
    <name type="scientific">Thomasclavelia spiroformis DSM 1552</name>
    <dbReference type="NCBI Taxonomy" id="428126"/>
    <lineage>
        <taxon>Bacteria</taxon>
        <taxon>Bacillati</taxon>
        <taxon>Bacillota</taxon>
        <taxon>Erysipelotrichia</taxon>
        <taxon>Erysipelotrichales</taxon>
        <taxon>Coprobacillaceae</taxon>
        <taxon>Thomasclavelia</taxon>
    </lineage>
</organism>
<dbReference type="EMBL" id="ABIK02000015">
    <property type="protein sequence ID" value="EDS73948.1"/>
    <property type="molecule type" value="Genomic_DNA"/>
</dbReference>
<gene>
    <name evidence="1" type="ORF">CLOSPI_02373</name>
</gene>
<protein>
    <submittedName>
        <fullName evidence="1">Uncharacterized protein</fullName>
    </submittedName>
</protein>